<feature type="transmembrane region" description="Helical" evidence="8">
    <location>
        <begin position="413"/>
        <end position="431"/>
    </location>
</feature>
<evidence type="ECO:0000256" key="8">
    <source>
        <dbReference type="SAM" id="Phobius"/>
    </source>
</evidence>
<evidence type="ECO:0000256" key="3">
    <source>
        <dbReference type="ARBA" id="ARBA00022692"/>
    </source>
</evidence>
<dbReference type="GO" id="GO:0005886">
    <property type="term" value="C:plasma membrane"/>
    <property type="evidence" value="ECO:0007669"/>
    <property type="project" value="UniProtKB-SubCell"/>
</dbReference>
<sequence length="540" mass="58198">MSNKQNFIKGTFILVIANAVSKILGAVFKIPLTYILREEGMAIYSTAFSVYIMILSFITSGVSMAISKMVAEELALKHKGETRKIVATSTALLAAAGLFGSAVMFFGAEFFAGAMKDLKAAHAIRMLSPSIFFVAVGMVYKSYYQGRVNMVPTAVSQVIEALVRLFAGYALAVFCSKFAMEITAAGAIAGVTIGEFVATAVLIALYLPDHRRLAKYKAANSSKKICLSIGAVAVPMIISSSVSSAMNLADITVIRSQLLKITFTPQTAEQFLLRFSSYTTLFDTLLDTLRLSVDGARWLYGAYSGYALTIFHLPVGIMATLGVSILPVIAGALAQNRRKQAEYTAGVAMKITMLAALPCAVMLALFSEPLLELLFHNSASSGMLRLLAPCLLFVCVSQLLTAILNASGQIVRPFVHGLVGMCFKLAGNLLLVSNPHLHIMGAVISANISYFVVVLLDYIAVRRRMHIRFDVRNTFIKPLLSAAVMGAVMALLYRPMCIIFSNETAALAATGFVGCVTYAMMLFLTTAVTKKELKNLKMGS</sequence>
<accession>A0A9D1LWM7</accession>
<dbReference type="AlphaFoldDB" id="A0A9D1LWM7"/>
<keyword evidence="6 8" id="KW-1133">Transmembrane helix</keyword>
<dbReference type="GO" id="GO:0008360">
    <property type="term" value="P:regulation of cell shape"/>
    <property type="evidence" value="ECO:0007669"/>
    <property type="project" value="UniProtKB-KW"/>
</dbReference>
<feature type="transmembrane region" description="Helical" evidence="8">
    <location>
        <begin position="12"/>
        <end position="36"/>
    </location>
</feature>
<comment type="caution">
    <text evidence="9">The sequence shown here is derived from an EMBL/GenBank/DDBJ whole genome shotgun (WGS) entry which is preliminary data.</text>
</comment>
<feature type="transmembrane region" description="Helical" evidence="8">
    <location>
        <begin position="227"/>
        <end position="249"/>
    </location>
</feature>
<evidence type="ECO:0000256" key="4">
    <source>
        <dbReference type="ARBA" id="ARBA00022960"/>
    </source>
</evidence>
<dbReference type="Proteomes" id="UP000824111">
    <property type="component" value="Unassembled WGS sequence"/>
</dbReference>
<keyword evidence="3 8" id="KW-0812">Transmembrane</keyword>
<dbReference type="CDD" id="cd13124">
    <property type="entry name" value="MATE_SpoVB_like"/>
    <property type="match status" value="1"/>
</dbReference>
<dbReference type="InterPro" id="IPR050833">
    <property type="entry name" value="Poly_Biosynth_Transport"/>
</dbReference>
<feature type="transmembrane region" description="Helical" evidence="8">
    <location>
        <begin position="161"/>
        <end position="180"/>
    </location>
</feature>
<dbReference type="InterPro" id="IPR002797">
    <property type="entry name" value="Polysacc_synth"/>
</dbReference>
<evidence type="ECO:0000313" key="10">
    <source>
        <dbReference type="Proteomes" id="UP000824111"/>
    </source>
</evidence>
<feature type="transmembrane region" description="Helical" evidence="8">
    <location>
        <begin position="120"/>
        <end position="140"/>
    </location>
</feature>
<evidence type="ECO:0000256" key="6">
    <source>
        <dbReference type="ARBA" id="ARBA00022989"/>
    </source>
</evidence>
<feature type="transmembrane region" description="Helical" evidence="8">
    <location>
        <begin position="386"/>
        <end position="406"/>
    </location>
</feature>
<feature type="transmembrane region" description="Helical" evidence="8">
    <location>
        <begin position="186"/>
        <end position="207"/>
    </location>
</feature>
<gene>
    <name evidence="9" type="ORF">IAB04_08270</name>
</gene>
<evidence type="ECO:0000256" key="1">
    <source>
        <dbReference type="ARBA" id="ARBA00004651"/>
    </source>
</evidence>
<name>A0A9D1LWM7_9FIRM</name>
<feature type="transmembrane region" description="Helical" evidence="8">
    <location>
        <begin position="345"/>
        <end position="366"/>
    </location>
</feature>
<dbReference type="InterPro" id="IPR024923">
    <property type="entry name" value="PG_synth_SpoVB"/>
</dbReference>
<organism evidence="9 10">
    <name type="scientific">Candidatus Avimonoglobus intestinipullorum</name>
    <dbReference type="NCBI Taxonomy" id="2840699"/>
    <lineage>
        <taxon>Bacteria</taxon>
        <taxon>Bacillati</taxon>
        <taxon>Bacillota</taxon>
        <taxon>Clostridia</taxon>
        <taxon>Eubacteriales</taxon>
        <taxon>Candidatus Avimonoglobus</taxon>
    </lineage>
</organism>
<feature type="transmembrane region" description="Helical" evidence="8">
    <location>
        <begin position="437"/>
        <end position="459"/>
    </location>
</feature>
<feature type="transmembrane region" description="Helical" evidence="8">
    <location>
        <begin position="507"/>
        <end position="528"/>
    </location>
</feature>
<evidence type="ECO:0000256" key="5">
    <source>
        <dbReference type="ARBA" id="ARBA00022984"/>
    </source>
</evidence>
<dbReference type="InterPro" id="IPR004268">
    <property type="entry name" value="MurJ"/>
</dbReference>
<dbReference type="PIRSF" id="PIRSF038958">
    <property type="entry name" value="PG_synth_SpoVB"/>
    <property type="match status" value="1"/>
</dbReference>
<feature type="transmembrane region" description="Helical" evidence="8">
    <location>
        <begin position="306"/>
        <end position="333"/>
    </location>
</feature>
<evidence type="ECO:0000313" key="9">
    <source>
        <dbReference type="EMBL" id="HIU49350.1"/>
    </source>
</evidence>
<dbReference type="GO" id="GO:0009252">
    <property type="term" value="P:peptidoglycan biosynthetic process"/>
    <property type="evidence" value="ECO:0007669"/>
    <property type="project" value="UniProtKB-KW"/>
</dbReference>
<reference evidence="9" key="2">
    <citation type="journal article" date="2021" name="PeerJ">
        <title>Extensive microbial diversity within the chicken gut microbiome revealed by metagenomics and culture.</title>
        <authorList>
            <person name="Gilroy R."/>
            <person name="Ravi A."/>
            <person name="Getino M."/>
            <person name="Pursley I."/>
            <person name="Horton D.L."/>
            <person name="Alikhan N.F."/>
            <person name="Baker D."/>
            <person name="Gharbi K."/>
            <person name="Hall N."/>
            <person name="Watson M."/>
            <person name="Adriaenssens E.M."/>
            <person name="Foster-Nyarko E."/>
            <person name="Jarju S."/>
            <person name="Secka A."/>
            <person name="Antonio M."/>
            <person name="Oren A."/>
            <person name="Chaudhuri R.R."/>
            <person name="La Ragione R."/>
            <person name="Hildebrand F."/>
            <person name="Pallen M.J."/>
        </authorList>
    </citation>
    <scope>NUCLEOTIDE SEQUENCE</scope>
    <source>
        <strain evidence="9">ChiSjej4B22-9803</strain>
    </source>
</reference>
<feature type="transmembrane region" description="Helical" evidence="8">
    <location>
        <begin position="85"/>
        <end position="108"/>
    </location>
</feature>
<keyword evidence="4" id="KW-0133">Cell shape</keyword>
<proteinExistence type="predicted"/>
<keyword evidence="7 8" id="KW-0472">Membrane</keyword>
<feature type="transmembrane region" description="Helical" evidence="8">
    <location>
        <begin position="479"/>
        <end position="501"/>
    </location>
</feature>
<reference evidence="9" key="1">
    <citation type="submission" date="2020-10" db="EMBL/GenBank/DDBJ databases">
        <authorList>
            <person name="Gilroy R."/>
        </authorList>
    </citation>
    <scope>NUCLEOTIDE SEQUENCE</scope>
    <source>
        <strain evidence="9">ChiSjej4B22-9803</strain>
    </source>
</reference>
<protein>
    <submittedName>
        <fullName evidence="9">Polysaccharide biosynthesis protein</fullName>
    </submittedName>
</protein>
<feature type="transmembrane region" description="Helical" evidence="8">
    <location>
        <begin position="42"/>
        <end position="64"/>
    </location>
</feature>
<evidence type="ECO:0000256" key="2">
    <source>
        <dbReference type="ARBA" id="ARBA00022475"/>
    </source>
</evidence>
<dbReference type="PANTHER" id="PTHR30250:SF21">
    <property type="entry name" value="LIPID II FLIPPASE MURJ"/>
    <property type="match status" value="1"/>
</dbReference>
<keyword evidence="2" id="KW-1003">Cell membrane</keyword>
<dbReference type="EMBL" id="DVND01000209">
    <property type="protein sequence ID" value="HIU49350.1"/>
    <property type="molecule type" value="Genomic_DNA"/>
</dbReference>
<dbReference type="Pfam" id="PF03023">
    <property type="entry name" value="MurJ"/>
    <property type="match status" value="1"/>
</dbReference>
<dbReference type="Pfam" id="PF01943">
    <property type="entry name" value="Polysacc_synt"/>
    <property type="match status" value="1"/>
</dbReference>
<dbReference type="PANTHER" id="PTHR30250">
    <property type="entry name" value="PST FAMILY PREDICTED COLANIC ACID TRANSPORTER"/>
    <property type="match status" value="1"/>
</dbReference>
<evidence type="ECO:0000256" key="7">
    <source>
        <dbReference type="ARBA" id="ARBA00023136"/>
    </source>
</evidence>
<keyword evidence="5" id="KW-0573">Peptidoglycan synthesis</keyword>
<comment type="subcellular location">
    <subcellularLocation>
        <location evidence="1">Cell membrane</location>
        <topology evidence="1">Multi-pass membrane protein</topology>
    </subcellularLocation>
</comment>